<dbReference type="GO" id="GO:0003676">
    <property type="term" value="F:nucleic acid binding"/>
    <property type="evidence" value="ECO:0007669"/>
    <property type="project" value="InterPro"/>
</dbReference>
<evidence type="ECO:0000313" key="3">
    <source>
        <dbReference type="Proteomes" id="UP000499080"/>
    </source>
</evidence>
<dbReference type="PROSITE" id="PS50879">
    <property type="entry name" value="RNASE_H_1"/>
    <property type="match status" value="1"/>
</dbReference>
<evidence type="ECO:0000259" key="1">
    <source>
        <dbReference type="PROSITE" id="PS50879"/>
    </source>
</evidence>
<keyword evidence="3" id="KW-1185">Reference proteome</keyword>
<dbReference type="EMBL" id="BGPR01001099">
    <property type="protein sequence ID" value="GBM45397.1"/>
    <property type="molecule type" value="Genomic_DNA"/>
</dbReference>
<dbReference type="Pfam" id="PF00075">
    <property type="entry name" value="RNase_H"/>
    <property type="match status" value="1"/>
</dbReference>
<comment type="caution">
    <text evidence="2">The sequence shown here is derived from an EMBL/GenBank/DDBJ whole genome shotgun (WGS) entry which is preliminary data.</text>
</comment>
<feature type="domain" description="RNase H type-1" evidence="1">
    <location>
        <begin position="17"/>
        <end position="145"/>
    </location>
</feature>
<organism evidence="2 3">
    <name type="scientific">Araneus ventricosus</name>
    <name type="common">Orbweaver spider</name>
    <name type="synonym">Epeira ventricosa</name>
    <dbReference type="NCBI Taxonomy" id="182803"/>
    <lineage>
        <taxon>Eukaryota</taxon>
        <taxon>Metazoa</taxon>
        <taxon>Ecdysozoa</taxon>
        <taxon>Arthropoda</taxon>
        <taxon>Chelicerata</taxon>
        <taxon>Arachnida</taxon>
        <taxon>Araneae</taxon>
        <taxon>Araneomorphae</taxon>
        <taxon>Entelegynae</taxon>
        <taxon>Araneoidea</taxon>
        <taxon>Araneidae</taxon>
        <taxon>Araneus</taxon>
    </lineage>
</organism>
<name>A0A4Y2FWL7_ARAVE</name>
<dbReference type="CDD" id="cd09276">
    <property type="entry name" value="Rnase_HI_RT_non_LTR"/>
    <property type="match status" value="1"/>
</dbReference>
<protein>
    <recommendedName>
        <fullName evidence="1">RNase H type-1 domain-containing protein</fullName>
    </recommendedName>
</protein>
<dbReference type="OrthoDB" id="6435860at2759"/>
<proteinExistence type="predicted"/>
<dbReference type="InterPro" id="IPR012337">
    <property type="entry name" value="RNaseH-like_sf"/>
</dbReference>
<accession>A0A4Y2FWL7</accession>
<dbReference type="GO" id="GO:0004523">
    <property type="term" value="F:RNA-DNA hybrid ribonuclease activity"/>
    <property type="evidence" value="ECO:0007669"/>
    <property type="project" value="InterPro"/>
</dbReference>
<gene>
    <name evidence="2" type="ORF">AVEN_74977_1</name>
</gene>
<dbReference type="InterPro" id="IPR002156">
    <property type="entry name" value="RNaseH_domain"/>
</dbReference>
<sequence length="253" mass="28627">MNRKSSNKAQRTAQSQMITLSSLLKDGSKSADQVSFAVVFQNTVSSFRLSPACSIITAEITAVLHALERISKSVQRRFIIYSDSLSVLNSLKSFHDHKHPLVFKILDLFEKLTSQGFTILFSWIPSHVGIDGNEEADMAAKSASLSTASTIPVNDLKKYIKQLLFFKWQGQWTLDTGNKLHTVKPVVEFWPSLKNRKADTILTRLRVGHTRFTHRHLLLGEQAPMCSQCNCTMSVHHILSECSNFNSQRLRFF</sequence>
<dbReference type="InterPro" id="IPR036397">
    <property type="entry name" value="RNaseH_sf"/>
</dbReference>
<reference evidence="2 3" key="1">
    <citation type="journal article" date="2019" name="Sci. Rep.">
        <title>Orb-weaving spider Araneus ventricosus genome elucidates the spidroin gene catalogue.</title>
        <authorList>
            <person name="Kono N."/>
            <person name="Nakamura H."/>
            <person name="Ohtoshi R."/>
            <person name="Moran D.A.P."/>
            <person name="Shinohara A."/>
            <person name="Yoshida Y."/>
            <person name="Fujiwara M."/>
            <person name="Mori M."/>
            <person name="Tomita M."/>
            <person name="Arakawa K."/>
        </authorList>
    </citation>
    <scope>NUCLEOTIDE SEQUENCE [LARGE SCALE GENOMIC DNA]</scope>
</reference>
<dbReference type="Proteomes" id="UP000499080">
    <property type="component" value="Unassembled WGS sequence"/>
</dbReference>
<dbReference type="SUPFAM" id="SSF53098">
    <property type="entry name" value="Ribonuclease H-like"/>
    <property type="match status" value="1"/>
</dbReference>
<dbReference type="Gene3D" id="3.30.420.10">
    <property type="entry name" value="Ribonuclease H-like superfamily/Ribonuclease H"/>
    <property type="match status" value="1"/>
</dbReference>
<dbReference type="AlphaFoldDB" id="A0A4Y2FWL7"/>
<evidence type="ECO:0000313" key="2">
    <source>
        <dbReference type="EMBL" id="GBM45397.1"/>
    </source>
</evidence>